<proteinExistence type="predicted"/>
<keyword evidence="9 12" id="KW-0833">Ubl conjugation pathway</keyword>
<keyword evidence="11" id="KW-0472">Membrane</keyword>
<evidence type="ECO:0000256" key="2">
    <source>
        <dbReference type="ARBA" id="ARBA00004308"/>
    </source>
</evidence>
<sequence>MFPDMTRESLQSTLQAWNYDIHRAVTSILSNKEGIGYDDDDIPLSASLNVSPELTVKEFRDHMVDKYVPEQTIRASHDSNILRDMFRYLKSRQFNLRARPNVVFDGEDGMDAEGLTRELCHMMMSSMRDGKGGIILFEGQIDHLIPVHNEQYLASQYYKYAGQLIAYCFIHAGFGITGLSRAITEYLKTAEMNECLPYVSKDDIPDLDIREKLKQTQDAESEEMLYNAVYNDDSIQLLLMQAGFANELVKLNNKHRACQAIILHLVFKTRKEELDQLKSGLESLSVINFLKVSEGSLKYVFPLQSEAVVTKDDFLKVIETSVDSLEGDEKKAYDWFVQYVHEVANTVSAEAKDQPFSSLPTLAQLVQFVAGHPYLPSSRMNISFSAMVYPDADTCFFSLRLPTIYSSYDEFRKALNTAITCQHLGYGRG</sequence>
<evidence type="ECO:0000256" key="3">
    <source>
        <dbReference type="ARBA" id="ARBA00004496"/>
    </source>
</evidence>
<dbReference type="Gene3D" id="3.30.2160.10">
    <property type="entry name" value="Hect, E3 ligase catalytic domain"/>
    <property type="match status" value="1"/>
</dbReference>
<evidence type="ECO:0000256" key="7">
    <source>
        <dbReference type="ARBA" id="ARBA00022679"/>
    </source>
</evidence>
<dbReference type="PROSITE" id="PS50237">
    <property type="entry name" value="HECT"/>
    <property type="match status" value="1"/>
</dbReference>
<dbReference type="Gene3D" id="3.30.2410.10">
    <property type="entry name" value="Hect, E3 ligase catalytic domain"/>
    <property type="match status" value="1"/>
</dbReference>
<keyword evidence="8" id="KW-0677">Repeat</keyword>
<evidence type="ECO:0000256" key="10">
    <source>
        <dbReference type="ARBA" id="ARBA00023043"/>
    </source>
</evidence>
<dbReference type="InterPro" id="IPR000569">
    <property type="entry name" value="HECT_dom"/>
</dbReference>
<evidence type="ECO:0000256" key="11">
    <source>
        <dbReference type="ARBA" id="ARBA00023136"/>
    </source>
</evidence>
<dbReference type="SUPFAM" id="SSF56204">
    <property type="entry name" value="Hect, E3 ligase catalytic domain"/>
    <property type="match status" value="1"/>
</dbReference>
<evidence type="ECO:0000256" key="12">
    <source>
        <dbReference type="PROSITE-ProRule" id="PRU00104"/>
    </source>
</evidence>
<comment type="catalytic activity">
    <reaction evidence="1">
        <text>S-ubiquitinyl-[E2 ubiquitin-conjugating enzyme]-L-cysteine + [acceptor protein]-L-lysine = [E2 ubiquitin-conjugating enzyme]-L-cysteine + N(6)-ubiquitinyl-[acceptor protein]-L-lysine.</text>
        <dbReference type="EC" id="2.3.2.26"/>
    </reaction>
</comment>
<feature type="domain" description="HECT" evidence="13">
    <location>
        <begin position="92"/>
        <end position="429"/>
    </location>
</feature>
<evidence type="ECO:0000256" key="8">
    <source>
        <dbReference type="ARBA" id="ARBA00022737"/>
    </source>
</evidence>
<dbReference type="CDD" id="cd14279">
    <property type="entry name" value="CUE"/>
    <property type="match status" value="1"/>
</dbReference>
<dbReference type="SMART" id="SM00119">
    <property type="entry name" value="HECTc"/>
    <property type="match status" value="1"/>
</dbReference>
<keyword evidence="6" id="KW-0963">Cytoplasm</keyword>
<dbReference type="PANTHER" id="PTHR11254:SF363">
    <property type="entry name" value="E3 UBIQUITIN-PROTEIN LIGASE HACE1"/>
    <property type="match status" value="1"/>
</dbReference>
<keyword evidence="15" id="KW-1185">Reference proteome</keyword>
<accession>A0ABN8QMS3</accession>
<dbReference type="EMBL" id="CALNXK010000132">
    <property type="protein sequence ID" value="CAH3165379.1"/>
    <property type="molecule type" value="Genomic_DNA"/>
</dbReference>
<feature type="active site" description="Glycyl thioester intermediate" evidence="12">
    <location>
        <position position="395"/>
    </location>
</feature>
<keyword evidence="7" id="KW-0808">Transferase</keyword>
<evidence type="ECO:0000256" key="6">
    <source>
        <dbReference type="ARBA" id="ARBA00022490"/>
    </source>
</evidence>
<dbReference type="InterPro" id="IPR050409">
    <property type="entry name" value="E3_ubiq-protein_ligase"/>
</dbReference>
<evidence type="ECO:0000256" key="4">
    <source>
        <dbReference type="ARBA" id="ARBA00004906"/>
    </source>
</evidence>
<name>A0ABN8QMS3_9CNID</name>
<dbReference type="InterPro" id="IPR035983">
    <property type="entry name" value="Hect_E3_ubiquitin_ligase"/>
</dbReference>
<dbReference type="Pfam" id="PF00632">
    <property type="entry name" value="HECT"/>
    <property type="match status" value="1"/>
</dbReference>
<evidence type="ECO:0000256" key="1">
    <source>
        <dbReference type="ARBA" id="ARBA00000885"/>
    </source>
</evidence>
<evidence type="ECO:0000259" key="13">
    <source>
        <dbReference type="PROSITE" id="PS50237"/>
    </source>
</evidence>
<gene>
    <name evidence="14" type="ORF">PLOB_00007143</name>
</gene>
<comment type="subcellular location">
    <subcellularLocation>
        <location evidence="3">Cytoplasm</location>
    </subcellularLocation>
    <subcellularLocation>
        <location evidence="2">Endomembrane system</location>
    </subcellularLocation>
</comment>
<dbReference type="PANTHER" id="PTHR11254">
    <property type="entry name" value="HECT DOMAIN UBIQUITIN-PROTEIN LIGASE"/>
    <property type="match status" value="1"/>
</dbReference>
<comment type="pathway">
    <text evidence="4">Protein modification; protein ubiquitination.</text>
</comment>
<evidence type="ECO:0000256" key="5">
    <source>
        <dbReference type="ARBA" id="ARBA00012485"/>
    </source>
</evidence>
<dbReference type="EC" id="2.3.2.26" evidence="5"/>
<evidence type="ECO:0000313" key="14">
    <source>
        <dbReference type="EMBL" id="CAH3165379.1"/>
    </source>
</evidence>
<keyword evidence="10" id="KW-0040">ANK repeat</keyword>
<dbReference type="Gene3D" id="3.90.1750.10">
    <property type="entry name" value="Hect, E3 ligase catalytic domains"/>
    <property type="match status" value="1"/>
</dbReference>
<organism evidence="14 15">
    <name type="scientific">Porites lobata</name>
    <dbReference type="NCBI Taxonomy" id="104759"/>
    <lineage>
        <taxon>Eukaryota</taxon>
        <taxon>Metazoa</taxon>
        <taxon>Cnidaria</taxon>
        <taxon>Anthozoa</taxon>
        <taxon>Hexacorallia</taxon>
        <taxon>Scleractinia</taxon>
        <taxon>Fungiina</taxon>
        <taxon>Poritidae</taxon>
        <taxon>Porites</taxon>
    </lineage>
</organism>
<dbReference type="Proteomes" id="UP001159405">
    <property type="component" value="Unassembled WGS sequence"/>
</dbReference>
<reference evidence="14 15" key="1">
    <citation type="submission" date="2022-05" db="EMBL/GenBank/DDBJ databases">
        <authorList>
            <consortium name="Genoscope - CEA"/>
            <person name="William W."/>
        </authorList>
    </citation>
    <scope>NUCLEOTIDE SEQUENCE [LARGE SCALE GENOMIC DNA]</scope>
</reference>
<evidence type="ECO:0000256" key="9">
    <source>
        <dbReference type="ARBA" id="ARBA00022786"/>
    </source>
</evidence>
<evidence type="ECO:0000313" key="15">
    <source>
        <dbReference type="Proteomes" id="UP001159405"/>
    </source>
</evidence>
<comment type="caution">
    <text evidence="14">The sequence shown here is derived from an EMBL/GenBank/DDBJ whole genome shotgun (WGS) entry which is preliminary data.</text>
</comment>
<protein>
    <recommendedName>
        <fullName evidence="5">HECT-type E3 ubiquitin transferase</fullName>
        <ecNumber evidence="5">2.3.2.26</ecNumber>
    </recommendedName>
</protein>